<reference evidence="5 6" key="1">
    <citation type="submission" date="2021-01" db="EMBL/GenBank/DDBJ databases">
        <title>Genomic Encyclopedia of Type Strains, Phase IV (KMG-IV): sequencing the most valuable type-strain genomes for metagenomic binning, comparative biology and taxonomic classification.</title>
        <authorList>
            <person name="Goeker M."/>
        </authorList>
    </citation>
    <scope>NUCLEOTIDE SEQUENCE [LARGE SCALE GENOMIC DNA]</scope>
    <source>
        <strain evidence="5 6">DSM 105482</strain>
    </source>
</reference>
<proteinExistence type="inferred from homology"/>
<keyword evidence="3" id="KW-0238">DNA-binding</keyword>
<dbReference type="RefSeq" id="WP_204544323.1">
    <property type="nucleotide sequence ID" value="NZ_JAFBFI010000013.1"/>
</dbReference>
<keyword evidence="2" id="KW-0680">Restriction system</keyword>
<accession>A0ABS2QMQ5</accession>
<feature type="domain" description="Type I restriction modification DNA specificity" evidence="4">
    <location>
        <begin position="2"/>
        <end position="123"/>
    </location>
</feature>
<evidence type="ECO:0000256" key="3">
    <source>
        <dbReference type="ARBA" id="ARBA00023125"/>
    </source>
</evidence>
<evidence type="ECO:0000313" key="6">
    <source>
        <dbReference type="Proteomes" id="UP000823486"/>
    </source>
</evidence>
<keyword evidence="6" id="KW-1185">Reference proteome</keyword>
<name>A0ABS2QMQ5_9BACI</name>
<comment type="similarity">
    <text evidence="1">Belongs to the type-I restriction system S methylase family.</text>
</comment>
<dbReference type="Gene3D" id="3.90.220.20">
    <property type="entry name" value="DNA methylase specificity domains"/>
    <property type="match status" value="2"/>
</dbReference>
<organism evidence="5 6">
    <name type="scientific">Peribacillus deserti</name>
    <dbReference type="NCBI Taxonomy" id="673318"/>
    <lineage>
        <taxon>Bacteria</taxon>
        <taxon>Bacillati</taxon>
        <taxon>Bacillota</taxon>
        <taxon>Bacilli</taxon>
        <taxon>Bacillales</taxon>
        <taxon>Bacillaceae</taxon>
        <taxon>Peribacillus</taxon>
    </lineage>
</organism>
<gene>
    <name evidence="5" type="ORF">JOC77_002976</name>
</gene>
<feature type="domain" description="Type I restriction modification DNA specificity" evidence="4">
    <location>
        <begin position="171"/>
        <end position="302"/>
    </location>
</feature>
<dbReference type="Pfam" id="PF01420">
    <property type="entry name" value="Methylase_S"/>
    <property type="match status" value="2"/>
</dbReference>
<sequence length="332" mass="38173">MVKLNDYFDVKYGVNLELNKLEIDPNGINFVSRTEKNNGVSAKVKRLPHIRPIPGGTITVAAGGTVMSTYLQPSEFYSGRDLYYLVPKIDLTTEEKLFYCLSLRKNKFKYSYGRQANTTLSTLEIPAKEDIPEWVYHNNVTNMLTDMLADLVTAEEDDIDEKPPLSVLDEEYVQVEQLFHVYNGIASSSVKRYESKENSNFIPYIRPSKNQSTSIDAFVDKAEISDKYIFPKGTLYVSTDGQGSHTYSYVSTFEFVPNSNVAVLVPKYKMDLVDKLFYAYCITRNRYKYSYGRKPKGHRLKELLIPSKVSNDYKKYSMNVLIDSWKEKLNIK</sequence>
<dbReference type="EMBL" id="JAFBFI010000013">
    <property type="protein sequence ID" value="MBM7693536.1"/>
    <property type="molecule type" value="Genomic_DNA"/>
</dbReference>
<dbReference type="InterPro" id="IPR044946">
    <property type="entry name" value="Restrct_endonuc_typeI_TRD_sf"/>
</dbReference>
<evidence type="ECO:0000313" key="5">
    <source>
        <dbReference type="EMBL" id="MBM7693536.1"/>
    </source>
</evidence>
<evidence type="ECO:0000256" key="1">
    <source>
        <dbReference type="ARBA" id="ARBA00010923"/>
    </source>
</evidence>
<comment type="caution">
    <text evidence="5">The sequence shown here is derived from an EMBL/GenBank/DDBJ whole genome shotgun (WGS) entry which is preliminary data.</text>
</comment>
<dbReference type="InterPro" id="IPR000055">
    <property type="entry name" value="Restrct_endonuc_typeI_TRD"/>
</dbReference>
<dbReference type="Proteomes" id="UP000823486">
    <property type="component" value="Unassembled WGS sequence"/>
</dbReference>
<dbReference type="SUPFAM" id="SSF116734">
    <property type="entry name" value="DNA methylase specificity domain"/>
    <property type="match status" value="2"/>
</dbReference>
<protein>
    <recommendedName>
        <fullName evidence="4">Type I restriction modification DNA specificity domain-containing protein</fullName>
    </recommendedName>
</protein>
<evidence type="ECO:0000256" key="2">
    <source>
        <dbReference type="ARBA" id="ARBA00022747"/>
    </source>
</evidence>
<evidence type="ECO:0000259" key="4">
    <source>
        <dbReference type="Pfam" id="PF01420"/>
    </source>
</evidence>